<reference evidence="1" key="2">
    <citation type="journal article" date="2015" name="Data Brief">
        <title>Shoot transcriptome of the giant reed, Arundo donax.</title>
        <authorList>
            <person name="Barrero R.A."/>
            <person name="Guerrero F.D."/>
            <person name="Moolhuijzen P."/>
            <person name="Goolsby J.A."/>
            <person name="Tidwell J."/>
            <person name="Bellgard S.E."/>
            <person name="Bellgard M.I."/>
        </authorList>
    </citation>
    <scope>NUCLEOTIDE SEQUENCE</scope>
    <source>
        <tissue evidence="1">Shoot tissue taken approximately 20 cm above the soil surface</tissue>
    </source>
</reference>
<organism evidence="1">
    <name type="scientific">Arundo donax</name>
    <name type="common">Giant reed</name>
    <name type="synonym">Donax arundinaceus</name>
    <dbReference type="NCBI Taxonomy" id="35708"/>
    <lineage>
        <taxon>Eukaryota</taxon>
        <taxon>Viridiplantae</taxon>
        <taxon>Streptophyta</taxon>
        <taxon>Embryophyta</taxon>
        <taxon>Tracheophyta</taxon>
        <taxon>Spermatophyta</taxon>
        <taxon>Magnoliopsida</taxon>
        <taxon>Liliopsida</taxon>
        <taxon>Poales</taxon>
        <taxon>Poaceae</taxon>
        <taxon>PACMAD clade</taxon>
        <taxon>Arundinoideae</taxon>
        <taxon>Arundineae</taxon>
        <taxon>Arundo</taxon>
    </lineage>
</organism>
<proteinExistence type="predicted"/>
<accession>A0A0A9ECC2</accession>
<reference evidence="1" key="1">
    <citation type="submission" date="2014-09" db="EMBL/GenBank/DDBJ databases">
        <authorList>
            <person name="Magalhaes I.L.F."/>
            <person name="Oliveira U."/>
            <person name="Santos F.R."/>
            <person name="Vidigal T.H.D.A."/>
            <person name="Brescovit A.D."/>
            <person name="Santos A.J."/>
        </authorList>
    </citation>
    <scope>NUCLEOTIDE SEQUENCE</scope>
    <source>
        <tissue evidence="1">Shoot tissue taken approximately 20 cm above the soil surface</tissue>
    </source>
</reference>
<dbReference type="AlphaFoldDB" id="A0A0A9ECC2"/>
<evidence type="ECO:0000313" key="1">
    <source>
        <dbReference type="EMBL" id="JAD97681.1"/>
    </source>
</evidence>
<protein>
    <submittedName>
        <fullName evidence="1">Uncharacterized protein</fullName>
    </submittedName>
</protein>
<name>A0A0A9ECC2_ARUDO</name>
<sequence>MKTPGVLRSSSLPTWLSSLANARQPKTRRWLTVGLCPCQALYGVLPSRALVGVRLRRWTAVITASPQ</sequence>
<dbReference type="EMBL" id="GBRH01200214">
    <property type="protein sequence ID" value="JAD97681.1"/>
    <property type="molecule type" value="Transcribed_RNA"/>
</dbReference>